<keyword evidence="2" id="KW-1185">Reference proteome</keyword>
<dbReference type="InterPro" id="IPR036397">
    <property type="entry name" value="RNaseH_sf"/>
</dbReference>
<dbReference type="Proteomes" id="UP000257109">
    <property type="component" value="Unassembled WGS sequence"/>
</dbReference>
<dbReference type="Gene3D" id="3.30.420.10">
    <property type="entry name" value="Ribonuclease H-like superfamily/Ribonuclease H"/>
    <property type="match status" value="1"/>
</dbReference>
<dbReference type="InterPro" id="IPR012337">
    <property type="entry name" value="RNaseH-like_sf"/>
</dbReference>
<comment type="caution">
    <text evidence="1">The sequence shown here is derived from an EMBL/GenBank/DDBJ whole genome shotgun (WGS) entry which is preliminary data.</text>
</comment>
<dbReference type="EMBL" id="QJKJ01000344">
    <property type="protein sequence ID" value="RDY13092.1"/>
    <property type="molecule type" value="Genomic_DNA"/>
</dbReference>
<gene>
    <name evidence="1" type="ORF">CR513_02034</name>
</gene>
<name>A0A371IDG2_MUCPR</name>
<dbReference type="SUPFAM" id="SSF53098">
    <property type="entry name" value="Ribonuclease H-like"/>
    <property type="match status" value="1"/>
</dbReference>
<reference evidence="1" key="1">
    <citation type="submission" date="2018-05" db="EMBL/GenBank/DDBJ databases">
        <title>Draft genome of Mucuna pruriens seed.</title>
        <authorList>
            <person name="Nnadi N.E."/>
            <person name="Vos R."/>
            <person name="Hasami M.H."/>
            <person name="Devisetty U.K."/>
            <person name="Aguiy J.C."/>
        </authorList>
    </citation>
    <scope>NUCLEOTIDE SEQUENCE [LARGE SCALE GENOMIC DNA]</scope>
    <source>
        <strain evidence="1">JCA_2017</strain>
    </source>
</reference>
<dbReference type="OrthoDB" id="1935865at2759"/>
<dbReference type="AlphaFoldDB" id="A0A371IDG2"/>
<accession>A0A371IDG2</accession>
<dbReference type="GO" id="GO:0003676">
    <property type="term" value="F:nucleic acid binding"/>
    <property type="evidence" value="ECO:0007669"/>
    <property type="project" value="InterPro"/>
</dbReference>
<evidence type="ECO:0000313" key="2">
    <source>
        <dbReference type="Proteomes" id="UP000257109"/>
    </source>
</evidence>
<proteinExistence type="predicted"/>
<protein>
    <recommendedName>
        <fullName evidence="3">Integrase catalytic domain-containing protein</fullName>
    </recommendedName>
</protein>
<feature type="non-terminal residue" evidence="1">
    <location>
        <position position="1"/>
    </location>
</feature>
<sequence>MEMSNLVAKLKSLKLELGEDLIVHLILISLPTHFGQFKNKKMKNIKGAAEGYDYLYLIHERSQSLYIFKSFKVEVEYCGKIGKKIKVVKSDHGGEYYGRYDGSGEQRPRPFALFLKEYEIVLQYTMPGKPSMNNMAE</sequence>
<evidence type="ECO:0000313" key="1">
    <source>
        <dbReference type="EMBL" id="RDY13092.1"/>
    </source>
</evidence>
<evidence type="ECO:0008006" key="3">
    <source>
        <dbReference type="Google" id="ProtNLM"/>
    </source>
</evidence>
<organism evidence="1 2">
    <name type="scientific">Mucuna pruriens</name>
    <name type="common">Velvet bean</name>
    <name type="synonym">Dolichos pruriens</name>
    <dbReference type="NCBI Taxonomy" id="157652"/>
    <lineage>
        <taxon>Eukaryota</taxon>
        <taxon>Viridiplantae</taxon>
        <taxon>Streptophyta</taxon>
        <taxon>Embryophyta</taxon>
        <taxon>Tracheophyta</taxon>
        <taxon>Spermatophyta</taxon>
        <taxon>Magnoliopsida</taxon>
        <taxon>eudicotyledons</taxon>
        <taxon>Gunneridae</taxon>
        <taxon>Pentapetalae</taxon>
        <taxon>rosids</taxon>
        <taxon>fabids</taxon>
        <taxon>Fabales</taxon>
        <taxon>Fabaceae</taxon>
        <taxon>Papilionoideae</taxon>
        <taxon>50 kb inversion clade</taxon>
        <taxon>NPAAA clade</taxon>
        <taxon>indigoferoid/millettioid clade</taxon>
        <taxon>Phaseoleae</taxon>
        <taxon>Mucuna</taxon>
    </lineage>
</organism>